<evidence type="ECO:0000256" key="2">
    <source>
        <dbReference type="ARBA" id="ARBA00022573"/>
    </source>
</evidence>
<dbReference type="PANTHER" id="PTHR43873:SF1">
    <property type="entry name" value="COBYRINATE A,C-DIAMIDE SYNTHASE"/>
    <property type="match status" value="1"/>
</dbReference>
<comment type="pathway">
    <text evidence="8">Cofactor biosynthesis; adenosylcobalamin biosynthesis; cob(II)yrinate a,c-diamide from sirohydrochlorin (anaerobic route): step 10/10.</text>
</comment>
<accession>A0ABS5UBU1</accession>
<comment type="function">
    <text evidence="8">Catalyzes the ATP-dependent amidation of the two carboxylate groups at positions a and c of cobyrinate, using either L-glutamine or ammonia as the nitrogen source.</text>
</comment>
<organism evidence="11 12">
    <name type="scientific">Pelotalea chapellei</name>
    <dbReference type="NCBI Taxonomy" id="44671"/>
    <lineage>
        <taxon>Bacteria</taxon>
        <taxon>Pseudomonadati</taxon>
        <taxon>Thermodesulfobacteriota</taxon>
        <taxon>Desulfuromonadia</taxon>
        <taxon>Geobacterales</taxon>
        <taxon>Geobacteraceae</taxon>
        <taxon>Pelotalea</taxon>
    </lineage>
</organism>
<comment type="domain">
    <text evidence="8">Comprises of two domains. The C-terminal domain contains the binding site for glutamine and catalyzes the hydrolysis of this substrate to glutamate and ammonia. The N-terminal domain is anticipated to bind ATP and cobyrinate and catalyzes the ultimate synthesis of the diamide product. The ammonia produced via the glutaminase domain is probably translocated to the adjacent domain via a molecular tunnel, where it reacts with an activated intermediate.</text>
</comment>
<comment type="similarity">
    <text evidence="8">Belongs to the CobB/CbiA family.</text>
</comment>
<evidence type="ECO:0000259" key="9">
    <source>
        <dbReference type="Pfam" id="PF01656"/>
    </source>
</evidence>
<dbReference type="Pfam" id="PF01656">
    <property type="entry name" value="CbiA"/>
    <property type="match status" value="1"/>
</dbReference>
<keyword evidence="12" id="KW-1185">Reference proteome</keyword>
<evidence type="ECO:0000259" key="10">
    <source>
        <dbReference type="Pfam" id="PF07685"/>
    </source>
</evidence>
<comment type="cofactor">
    <cofactor evidence="1 8">
        <name>Mg(2+)</name>
        <dbReference type="ChEBI" id="CHEBI:18420"/>
    </cofactor>
</comment>
<name>A0ABS5UBU1_9BACT</name>
<dbReference type="InterPro" id="IPR011698">
    <property type="entry name" value="GATase_3"/>
</dbReference>
<dbReference type="CDD" id="cd05388">
    <property type="entry name" value="CobB_N"/>
    <property type="match status" value="1"/>
</dbReference>
<dbReference type="EC" id="6.3.5.11" evidence="8"/>
<keyword evidence="6 8" id="KW-0460">Magnesium</keyword>
<dbReference type="Gene3D" id="3.40.50.300">
    <property type="entry name" value="P-loop containing nucleotide triphosphate hydrolases"/>
    <property type="match status" value="2"/>
</dbReference>
<dbReference type="PANTHER" id="PTHR43873">
    <property type="entry name" value="COBYRINATE A,C-DIAMIDE SYNTHASE"/>
    <property type="match status" value="1"/>
</dbReference>
<dbReference type="CDD" id="cd03130">
    <property type="entry name" value="GATase1_CobB"/>
    <property type="match status" value="1"/>
</dbReference>
<comment type="miscellaneous">
    <text evidence="8">The a and c carboxylates of cobyrinate are activated for nucleophilic attack via formation of a phosphorylated intermediate by ATP. CbiA catalyzes first the amidation of the c-carboxylate, and then that of the a-carboxylate.</text>
</comment>
<sequence length="479" mass="50850">MKRNGFLIAAPQSGSGKTTVSLAIMAALRQRGLSVAPFKCGPDFIDPGYHRQAAGLPSVNLDGWMCPESYVVDTFGVHANGADVAIIEGVMGLFDGIGGSLMQGSSAQVAAVTGAPVVLVVNARGMAASAAPLVAGFAGFDARVKLAGVIFNNVGSASHGDLLRQVMAEHLPDVALLGCIPRNAALEIPSRHLGLVTVEDNPLSTEYLVHLAEMAEKYLDLDELVGLQIPPGPPFAKGGATIPPPFIKGGPGGISPIRIAVARDAAFCFVYEDNLRLLREAGVEIVPFSPLDDDVLPPDISGIYLPGGYPELYADRLAGNSSMLESIKKAVDEDMPVYAECGGFIYLTEGMEPAGGNPAADFVGIFPVRTRMLPKRKALGYRQVEFITDTVIGTSGTSARGHEFHYSEISPMPEHVERCYRVIRQGVQLGAEGYRFRNCLGSYIHLHFGSNPAIAQVFAEACKSRRSMLQTGAPTWGPE</sequence>
<keyword evidence="5 8" id="KW-0067">ATP-binding</keyword>
<dbReference type="InterPro" id="IPR002586">
    <property type="entry name" value="CobQ/CobB/MinD/ParA_Nub-bd_dom"/>
</dbReference>
<evidence type="ECO:0000256" key="5">
    <source>
        <dbReference type="ARBA" id="ARBA00022840"/>
    </source>
</evidence>
<dbReference type="EMBL" id="JAHDYS010000017">
    <property type="protein sequence ID" value="MBT1073157.1"/>
    <property type="molecule type" value="Genomic_DNA"/>
</dbReference>
<evidence type="ECO:0000256" key="7">
    <source>
        <dbReference type="ARBA" id="ARBA00022962"/>
    </source>
</evidence>
<keyword evidence="4 8" id="KW-0547">Nucleotide-binding</keyword>
<proteinExistence type="inferred from homology"/>
<feature type="site" description="Increases nucleophilicity of active site Cys" evidence="8">
    <location>
        <position position="445"/>
    </location>
</feature>
<reference evidence="11 12" key="1">
    <citation type="submission" date="2021-05" db="EMBL/GenBank/DDBJ databases">
        <title>The draft genome of Geobacter chapellei DSM 13688.</title>
        <authorList>
            <person name="Xu Z."/>
            <person name="Masuda Y."/>
            <person name="Itoh H."/>
            <person name="Senoo K."/>
        </authorList>
    </citation>
    <scope>NUCLEOTIDE SEQUENCE [LARGE SCALE GENOMIC DNA]</scope>
    <source>
        <strain evidence="11 12">DSM 13688</strain>
    </source>
</reference>
<evidence type="ECO:0000256" key="6">
    <source>
        <dbReference type="ARBA" id="ARBA00022842"/>
    </source>
</evidence>
<protein>
    <recommendedName>
        <fullName evidence="8">Cobyrinate a,c-diamide synthase</fullName>
        <ecNumber evidence="8">6.3.5.11</ecNumber>
    </recommendedName>
    <alternativeName>
        <fullName evidence="8">Cobyrinic acid a,c-diamide synthetase</fullName>
    </alternativeName>
</protein>
<dbReference type="HAMAP" id="MF_00027">
    <property type="entry name" value="CobB_CbiA"/>
    <property type="match status" value="1"/>
</dbReference>
<dbReference type="InterPro" id="IPR027417">
    <property type="entry name" value="P-loop_NTPase"/>
</dbReference>
<feature type="active site" description="Nucleophile" evidence="8">
    <location>
        <position position="341"/>
    </location>
</feature>
<keyword evidence="3 8" id="KW-0436">Ligase</keyword>
<dbReference type="InterPro" id="IPR029062">
    <property type="entry name" value="Class_I_gatase-like"/>
</dbReference>
<evidence type="ECO:0000256" key="3">
    <source>
        <dbReference type="ARBA" id="ARBA00022598"/>
    </source>
</evidence>
<evidence type="ECO:0000313" key="11">
    <source>
        <dbReference type="EMBL" id="MBT1073157.1"/>
    </source>
</evidence>
<dbReference type="PROSITE" id="PS51274">
    <property type="entry name" value="GATASE_COBBQ"/>
    <property type="match status" value="1"/>
</dbReference>
<comment type="catalytic activity">
    <reaction evidence="8">
        <text>cob(II)yrinate + 2 L-glutamine + 2 ATP + 2 H2O = cob(II)yrinate a,c diamide + 2 L-glutamate + 2 ADP + 2 phosphate + 2 H(+)</text>
        <dbReference type="Rhea" id="RHEA:26289"/>
        <dbReference type="ChEBI" id="CHEBI:15377"/>
        <dbReference type="ChEBI" id="CHEBI:15378"/>
        <dbReference type="ChEBI" id="CHEBI:29985"/>
        <dbReference type="ChEBI" id="CHEBI:30616"/>
        <dbReference type="ChEBI" id="CHEBI:43474"/>
        <dbReference type="ChEBI" id="CHEBI:58359"/>
        <dbReference type="ChEBI" id="CHEBI:58537"/>
        <dbReference type="ChEBI" id="CHEBI:58894"/>
        <dbReference type="ChEBI" id="CHEBI:456216"/>
        <dbReference type="EC" id="6.3.5.11"/>
    </reaction>
</comment>
<keyword evidence="7 8" id="KW-0315">Glutamine amidotransferase</keyword>
<dbReference type="SUPFAM" id="SSF52317">
    <property type="entry name" value="Class I glutamine amidotransferase-like"/>
    <property type="match status" value="1"/>
</dbReference>
<evidence type="ECO:0000256" key="8">
    <source>
        <dbReference type="HAMAP-Rule" id="MF_00027"/>
    </source>
</evidence>
<feature type="domain" description="CobQ/CobB/MinD/ParA nucleotide binding" evidence="9">
    <location>
        <begin position="7"/>
        <end position="193"/>
    </location>
</feature>
<gene>
    <name evidence="8" type="primary">cbiA</name>
    <name evidence="11" type="ORF">KJB30_15290</name>
</gene>
<keyword evidence="2 8" id="KW-0169">Cobalamin biosynthesis</keyword>
<dbReference type="NCBIfam" id="NF002204">
    <property type="entry name" value="PRK01077.1"/>
    <property type="match status" value="1"/>
</dbReference>
<evidence type="ECO:0000313" key="12">
    <source>
        <dbReference type="Proteomes" id="UP000784128"/>
    </source>
</evidence>
<feature type="domain" description="CobB/CobQ-like glutamine amidotransferase" evidence="10">
    <location>
        <begin position="258"/>
        <end position="451"/>
    </location>
</feature>
<dbReference type="RefSeq" id="WP_214300907.1">
    <property type="nucleotide sequence ID" value="NZ_JAHDYS010000017.1"/>
</dbReference>
<dbReference type="NCBIfam" id="TIGR00379">
    <property type="entry name" value="cobB"/>
    <property type="match status" value="1"/>
</dbReference>
<comment type="caution">
    <text evidence="11">The sequence shown here is derived from an EMBL/GenBank/DDBJ whole genome shotgun (WGS) entry which is preliminary data.</text>
</comment>
<dbReference type="InterPro" id="IPR004484">
    <property type="entry name" value="CbiA/CobB_synth"/>
</dbReference>
<dbReference type="Pfam" id="PF07685">
    <property type="entry name" value="GATase_3"/>
    <property type="match status" value="1"/>
</dbReference>
<evidence type="ECO:0000256" key="4">
    <source>
        <dbReference type="ARBA" id="ARBA00022741"/>
    </source>
</evidence>
<dbReference type="Proteomes" id="UP000784128">
    <property type="component" value="Unassembled WGS sequence"/>
</dbReference>
<evidence type="ECO:0000256" key="1">
    <source>
        <dbReference type="ARBA" id="ARBA00001946"/>
    </source>
</evidence>
<dbReference type="SUPFAM" id="SSF52540">
    <property type="entry name" value="P-loop containing nucleoside triphosphate hydrolases"/>
    <property type="match status" value="1"/>
</dbReference>
<dbReference type="Gene3D" id="3.40.50.880">
    <property type="match status" value="1"/>
</dbReference>